<dbReference type="RefSeq" id="WP_094907992.1">
    <property type="nucleotide sequence ID" value="NZ_BJUN01000008.1"/>
</dbReference>
<gene>
    <name evidence="1" type="ORF">MHA01_17080</name>
</gene>
<sequence length="199" mass="22882">MKNVWLLRPLPNGTNQLHNFLEYDFIAIGYPVGKSLNGLSYEKVKKELARFDMDEGATNVYNFISQMKIDDLVIVPDDNSRDVYFCTVTSQYIYVPNVDNQKKGLGYPHQKTVNWFFNKEPLNRNDFSKELQASLRSPKTITDLTHHLDVLNEIIFDVAFISGGVLKGKAIETVREMLEEDQTVDTRLRAAELALKYDL</sequence>
<dbReference type="AlphaFoldDB" id="A0A510Y6K8"/>
<reference evidence="1 2" key="1">
    <citation type="submission" date="2019-07" db="EMBL/GenBank/DDBJ databases">
        <title>Whole genome shotgun sequence of Marinococcus halophilus NBRC 102359.</title>
        <authorList>
            <person name="Hosoyama A."/>
            <person name="Uohara A."/>
            <person name="Ohji S."/>
            <person name="Ichikawa N."/>
        </authorList>
    </citation>
    <scope>NUCLEOTIDE SEQUENCE [LARGE SCALE GENOMIC DNA]</scope>
    <source>
        <strain evidence="1 2">NBRC 102359</strain>
    </source>
</reference>
<organism evidence="1 2">
    <name type="scientific">Marinococcus halophilus</name>
    <dbReference type="NCBI Taxonomy" id="1371"/>
    <lineage>
        <taxon>Bacteria</taxon>
        <taxon>Bacillati</taxon>
        <taxon>Bacillota</taxon>
        <taxon>Bacilli</taxon>
        <taxon>Bacillales</taxon>
        <taxon>Bacillaceae</taxon>
        <taxon>Marinococcus</taxon>
    </lineage>
</organism>
<dbReference type="OrthoDB" id="1631118at2"/>
<keyword evidence="2" id="KW-1185">Reference proteome</keyword>
<proteinExistence type="predicted"/>
<evidence type="ECO:0000313" key="1">
    <source>
        <dbReference type="EMBL" id="GEK58803.1"/>
    </source>
</evidence>
<evidence type="ECO:0000313" key="2">
    <source>
        <dbReference type="Proteomes" id="UP000321051"/>
    </source>
</evidence>
<dbReference type="Proteomes" id="UP000321051">
    <property type="component" value="Unassembled WGS sequence"/>
</dbReference>
<dbReference type="STRING" id="1371.GCA_900166605_03241"/>
<comment type="caution">
    <text evidence="1">The sequence shown here is derived from an EMBL/GenBank/DDBJ whole genome shotgun (WGS) entry which is preliminary data.</text>
</comment>
<dbReference type="EMBL" id="BJUN01000008">
    <property type="protein sequence ID" value="GEK58803.1"/>
    <property type="molecule type" value="Genomic_DNA"/>
</dbReference>
<accession>A0A510Y6K8</accession>
<name>A0A510Y6K8_MARHA</name>
<protein>
    <submittedName>
        <fullName evidence="1">Uncharacterized protein</fullName>
    </submittedName>
</protein>